<organism evidence="3 4">
    <name type="scientific">Patiriisocius marinus</name>
    <dbReference type="NCBI Taxonomy" id="1397112"/>
    <lineage>
        <taxon>Bacteria</taxon>
        <taxon>Pseudomonadati</taxon>
        <taxon>Bacteroidota</taxon>
        <taxon>Flavobacteriia</taxon>
        <taxon>Flavobacteriales</taxon>
        <taxon>Flavobacteriaceae</taxon>
        <taxon>Patiriisocius</taxon>
    </lineage>
</organism>
<dbReference type="AlphaFoldDB" id="A0A5J4IZK6"/>
<dbReference type="OrthoDB" id="750023at2"/>
<feature type="signal peptide" evidence="2">
    <location>
        <begin position="1"/>
        <end position="19"/>
    </location>
</feature>
<dbReference type="EMBL" id="BKCG01000002">
    <property type="protein sequence ID" value="GER59240.1"/>
    <property type="molecule type" value="Genomic_DNA"/>
</dbReference>
<keyword evidence="4" id="KW-1185">Reference proteome</keyword>
<evidence type="ECO:0000313" key="3">
    <source>
        <dbReference type="EMBL" id="GER59240.1"/>
    </source>
</evidence>
<keyword evidence="2" id="KW-0732">Signal</keyword>
<evidence type="ECO:0000313" key="4">
    <source>
        <dbReference type="Proteomes" id="UP000326509"/>
    </source>
</evidence>
<gene>
    <name evidence="3" type="ORF">ULMA_13480</name>
</gene>
<proteinExistence type="predicted"/>
<feature type="compositionally biased region" description="Basic residues" evidence="1">
    <location>
        <begin position="196"/>
        <end position="209"/>
    </location>
</feature>
<comment type="caution">
    <text evidence="3">The sequence shown here is derived from an EMBL/GenBank/DDBJ whole genome shotgun (WGS) entry which is preliminary data.</text>
</comment>
<feature type="chain" id="PRO_5023808209" evidence="2">
    <location>
        <begin position="20"/>
        <end position="209"/>
    </location>
</feature>
<dbReference type="RefSeq" id="WP_151673334.1">
    <property type="nucleotide sequence ID" value="NZ_BKCG01000002.1"/>
</dbReference>
<evidence type="ECO:0000256" key="2">
    <source>
        <dbReference type="SAM" id="SignalP"/>
    </source>
</evidence>
<evidence type="ECO:0000256" key="1">
    <source>
        <dbReference type="SAM" id="MobiDB-lite"/>
    </source>
</evidence>
<reference evidence="3 4" key="1">
    <citation type="submission" date="2019-08" db="EMBL/GenBank/DDBJ databases">
        <title>Draft genome sequence of Ulvibacter marinus type strain NBRC 109484.</title>
        <authorList>
            <person name="Kawano K."/>
            <person name="Ushijima N."/>
            <person name="Kihara M."/>
            <person name="Itoh H."/>
        </authorList>
    </citation>
    <scope>NUCLEOTIDE SEQUENCE [LARGE SCALE GENOMIC DNA]</scope>
    <source>
        <strain evidence="3 4">NBRC 109484</strain>
    </source>
</reference>
<name>A0A5J4IZK6_9FLAO</name>
<accession>A0A5J4IZK6</accession>
<dbReference type="Proteomes" id="UP000326509">
    <property type="component" value="Unassembled WGS sequence"/>
</dbReference>
<protein>
    <submittedName>
        <fullName evidence="3">Uncharacterized protein</fullName>
    </submittedName>
</protein>
<feature type="region of interest" description="Disordered" evidence="1">
    <location>
        <begin position="182"/>
        <end position="209"/>
    </location>
</feature>
<sequence length="209" mass="24431">MKKVILLAGLFLIGISAQAITNHQENVASTPGKHKRYNNAQNISFVENDIIFTVSTNGQFNFNVLNQKQHRNYRTRNNNHIGNYPQARSSGRYISNYQREYIKRDFYGNITQINRTPINYKKNGKVRSIGNVKLRYHKGRLIKVGGLDITYNRFGDIRDTFGFINTYNNFWHDGCDLNNVNHRKQHNGKADDRNNRLKGRRDKIKNKRS</sequence>